<sequence>MIKQLVRLPKIGMALTKSFSETLTALLQRFQLSSSSYLSFSD</sequence>
<dbReference type="EMBL" id="LR031570">
    <property type="protein sequence ID" value="VDC71365.1"/>
    <property type="molecule type" value="Genomic_DNA"/>
</dbReference>
<dbReference type="AlphaFoldDB" id="A0A3P5Z6F7"/>
<evidence type="ECO:0000313" key="1">
    <source>
        <dbReference type="EMBL" id="VDC71365.1"/>
    </source>
</evidence>
<name>A0A3P5Z6F7_BRACM</name>
<gene>
    <name evidence="1" type="ORF">BRAA05T21079Z</name>
</gene>
<accession>A0A3P5Z6F7</accession>
<protein>
    <submittedName>
        <fullName evidence="1">Uncharacterized protein</fullName>
    </submittedName>
</protein>
<reference evidence="1" key="1">
    <citation type="submission" date="2018-11" db="EMBL/GenBank/DDBJ databases">
        <authorList>
            <consortium name="Genoscope - CEA"/>
            <person name="William W."/>
        </authorList>
    </citation>
    <scope>NUCLEOTIDE SEQUENCE</scope>
</reference>
<organism evidence="1">
    <name type="scientific">Brassica campestris</name>
    <name type="common">Field mustard</name>
    <dbReference type="NCBI Taxonomy" id="3711"/>
    <lineage>
        <taxon>Eukaryota</taxon>
        <taxon>Viridiplantae</taxon>
        <taxon>Streptophyta</taxon>
        <taxon>Embryophyta</taxon>
        <taxon>Tracheophyta</taxon>
        <taxon>Spermatophyta</taxon>
        <taxon>Magnoliopsida</taxon>
        <taxon>eudicotyledons</taxon>
        <taxon>Gunneridae</taxon>
        <taxon>Pentapetalae</taxon>
        <taxon>rosids</taxon>
        <taxon>malvids</taxon>
        <taxon>Brassicales</taxon>
        <taxon>Brassicaceae</taxon>
        <taxon>Brassiceae</taxon>
        <taxon>Brassica</taxon>
    </lineage>
</organism>
<proteinExistence type="predicted"/>